<proteinExistence type="inferred from homology"/>
<comment type="function">
    <text evidence="11">Catalyzes the attachment of alanine to tRNA(Ala) in a two-step reaction: alanine is first activated by ATP to form Ala-AMP and then transferred to the acceptor end of tRNA(Ala). Also edits incorrectly charged Ser-tRNA(Ala) and Gly-tRNA(Ala) via its editing domain.</text>
</comment>
<protein>
    <recommendedName>
        <fullName evidence="11">Alanine--tRNA ligase</fullName>
        <ecNumber evidence="11">6.1.1.7</ecNumber>
    </recommendedName>
    <alternativeName>
        <fullName evidence="11">Alanyl-tRNA synthetase</fullName>
        <shortName evidence="11">AlaRS</shortName>
    </alternativeName>
</protein>
<dbReference type="InterPro" id="IPR012947">
    <property type="entry name" value="tRNA_SAD"/>
</dbReference>
<dbReference type="Proteomes" id="UP000095237">
    <property type="component" value="Unassembled WGS sequence"/>
</dbReference>
<dbReference type="FunFam" id="3.30.930.10:FF:000004">
    <property type="entry name" value="Alanine--tRNA ligase"/>
    <property type="match status" value="1"/>
</dbReference>
<evidence type="ECO:0000256" key="3">
    <source>
        <dbReference type="ARBA" id="ARBA00022598"/>
    </source>
</evidence>
<organism evidence="13 14">
    <name type="scientific">Endomicrobium trichonymphae</name>
    <dbReference type="NCBI Taxonomy" id="1408204"/>
    <lineage>
        <taxon>Bacteria</taxon>
        <taxon>Pseudomonadati</taxon>
        <taxon>Elusimicrobiota</taxon>
        <taxon>Endomicrobiia</taxon>
        <taxon>Endomicrobiales</taxon>
        <taxon>Endomicrobiaceae</taxon>
        <taxon>Candidatus Endomicrobiellum</taxon>
    </lineage>
</organism>
<dbReference type="InterPro" id="IPR018164">
    <property type="entry name" value="Ala-tRNA-synth_IIc_N"/>
</dbReference>
<comment type="caution">
    <text evidence="13">The sequence shown here is derived from an EMBL/GenBank/DDBJ whole genome shotgun (WGS) entry which is preliminary data.</text>
</comment>
<dbReference type="InterPro" id="IPR018165">
    <property type="entry name" value="Ala-tRNA-synth_IIc_core"/>
</dbReference>
<keyword evidence="2 11" id="KW-0820">tRNA-binding</keyword>
<dbReference type="Gene3D" id="2.40.30.130">
    <property type="match status" value="1"/>
</dbReference>
<evidence type="ECO:0000256" key="11">
    <source>
        <dbReference type="HAMAP-Rule" id="MF_00036"/>
    </source>
</evidence>
<dbReference type="GO" id="GO:0000049">
    <property type="term" value="F:tRNA binding"/>
    <property type="evidence" value="ECO:0007669"/>
    <property type="project" value="UniProtKB-KW"/>
</dbReference>
<feature type="binding site" evidence="11">
    <location>
        <position position="669"/>
    </location>
    <ligand>
        <name>Zn(2+)</name>
        <dbReference type="ChEBI" id="CHEBI:29105"/>
    </ligand>
</feature>
<dbReference type="GO" id="GO:0006419">
    <property type="term" value="P:alanyl-tRNA aminoacylation"/>
    <property type="evidence" value="ECO:0007669"/>
    <property type="project" value="UniProtKB-UniRule"/>
</dbReference>
<comment type="catalytic activity">
    <reaction evidence="11">
        <text>tRNA(Ala) + L-alanine + ATP = L-alanyl-tRNA(Ala) + AMP + diphosphate</text>
        <dbReference type="Rhea" id="RHEA:12540"/>
        <dbReference type="Rhea" id="RHEA-COMP:9657"/>
        <dbReference type="Rhea" id="RHEA-COMP:9923"/>
        <dbReference type="ChEBI" id="CHEBI:30616"/>
        <dbReference type="ChEBI" id="CHEBI:33019"/>
        <dbReference type="ChEBI" id="CHEBI:57972"/>
        <dbReference type="ChEBI" id="CHEBI:78442"/>
        <dbReference type="ChEBI" id="CHEBI:78497"/>
        <dbReference type="ChEBI" id="CHEBI:456215"/>
        <dbReference type="EC" id="6.1.1.7"/>
    </reaction>
</comment>
<dbReference type="GO" id="GO:0005524">
    <property type="term" value="F:ATP binding"/>
    <property type="evidence" value="ECO:0007669"/>
    <property type="project" value="UniProtKB-UniRule"/>
</dbReference>
<sequence length="877" mass="97497">MDKLSSKIRMEFLGFFKNNGCTVVPSDSLIPTGDKTLLFTSAGMVQFKQHFLGQSKDSFTRVSSCQKCFRTSDINQIGTTARHLTFFEMLGNFSFGDYFKKETAAWAWEFLTKNMSLPKDKLYITIYKDDDEVAGIWKSIAPANKIIRMDEKTNFWNMGATGPCGPCSEILIDWGQETGCGSPTCGPDCSCDRYLEIWNLVFTQFDRQSDGLLKNLPRKNIDTGMGLERLVAAVNGRKNVFDTDLFMPVMENAAEILKIENEGRNTSKLRMIADHSRAVTFLISDGILPSNEGRGYVLRRILRRALRQGKFYGYNKPFINKLVSDVFKTMEDAYPELSSKLNNIQSIVKTEEEKFLETLEAGSEILSSIINSYKSKGMNIISGKDVFKLYDTYGFPHDLAKEVASENGLEIDEDGFKSEQKNAQEKSRAAWCGSGERDITFYSILHKKTGDTVFTGYDNYANESRVLALTKDGREANELKTGDNGEIILSHSSFYAQSGGQSADKGKIANNSFESIVEDIFKPAGNLFVHKVKVLKGLVKINETVSTIIDVEHRKQIARHHTAVHLLHKALRETFGEHITQAGSLIARDYFRFDFTHFSAVKKDDLIKIEKKVNSIIRLNSEVRIETMAITKARNAGATALFGEKYGNEVRTVSIKNESKDGNYSMELCSGTHVSRTGDIGIFKIISESSVAAGVRRIEAVAGIAAENYILDEEAVIIKTSEILNTSKEELVNRAYKYTADYKKLDNEFKSLKSSLISGEIDSYTKEVKKINGINFLSVVTDKADVKALRNISDQLKEKLKSAVLLIVSKNEGRASFILSATADCVQKGINAGKFAKAFAASINGSGGGKPDFAQGGSKDLSNLSDAIKNAHKYILL</sequence>
<dbReference type="Gene3D" id="3.10.310.40">
    <property type="match status" value="1"/>
</dbReference>
<accession>A0A1E5IIS8</accession>
<dbReference type="PRINTS" id="PR00980">
    <property type="entry name" value="TRNASYNTHALA"/>
</dbReference>
<comment type="subcellular location">
    <subcellularLocation>
        <location evidence="11">Cytoplasm</location>
    </subcellularLocation>
</comment>
<evidence type="ECO:0000256" key="8">
    <source>
        <dbReference type="ARBA" id="ARBA00022884"/>
    </source>
</evidence>
<dbReference type="CDD" id="cd00673">
    <property type="entry name" value="AlaRS_core"/>
    <property type="match status" value="1"/>
</dbReference>
<dbReference type="InterPro" id="IPR003156">
    <property type="entry name" value="DHHA1_dom"/>
</dbReference>
<feature type="binding site" evidence="11">
    <location>
        <position position="673"/>
    </location>
    <ligand>
        <name>Zn(2+)</name>
        <dbReference type="ChEBI" id="CHEBI:29105"/>
    </ligand>
</feature>
<feature type="binding site" evidence="11">
    <location>
        <position position="565"/>
    </location>
    <ligand>
        <name>Zn(2+)</name>
        <dbReference type="ChEBI" id="CHEBI:29105"/>
    </ligand>
</feature>
<dbReference type="Pfam" id="PF01411">
    <property type="entry name" value="tRNA-synt_2c"/>
    <property type="match status" value="1"/>
</dbReference>
<dbReference type="NCBIfam" id="TIGR00344">
    <property type="entry name" value="alaS"/>
    <property type="match status" value="1"/>
</dbReference>
<dbReference type="GO" id="GO:0008270">
    <property type="term" value="F:zinc ion binding"/>
    <property type="evidence" value="ECO:0007669"/>
    <property type="project" value="UniProtKB-UniRule"/>
</dbReference>
<evidence type="ECO:0000256" key="6">
    <source>
        <dbReference type="ARBA" id="ARBA00022833"/>
    </source>
</evidence>
<dbReference type="Gene3D" id="6.10.250.550">
    <property type="match status" value="1"/>
</dbReference>
<keyword evidence="6 11" id="KW-0862">Zinc</keyword>
<dbReference type="PANTHER" id="PTHR11777">
    <property type="entry name" value="ALANYL-TRNA SYNTHETASE"/>
    <property type="match status" value="1"/>
</dbReference>
<dbReference type="Gene3D" id="3.30.930.10">
    <property type="entry name" value="Bira Bifunctional Protein, Domain 2"/>
    <property type="match status" value="1"/>
</dbReference>
<keyword evidence="9 11" id="KW-0648">Protein biosynthesis</keyword>
<dbReference type="SMART" id="SM00863">
    <property type="entry name" value="tRNA_SAD"/>
    <property type="match status" value="1"/>
</dbReference>
<feature type="binding site" evidence="11">
    <location>
        <position position="561"/>
    </location>
    <ligand>
        <name>Zn(2+)</name>
        <dbReference type="ChEBI" id="CHEBI:29105"/>
    </ligand>
</feature>
<dbReference type="Gene3D" id="3.30.980.10">
    <property type="entry name" value="Threonyl-trna Synthetase, Chain A, domain 2"/>
    <property type="match status" value="1"/>
</dbReference>
<dbReference type="Pfam" id="PF07973">
    <property type="entry name" value="tRNA_SAD"/>
    <property type="match status" value="1"/>
</dbReference>
<dbReference type="InterPro" id="IPR050058">
    <property type="entry name" value="Ala-tRNA_ligase"/>
</dbReference>
<dbReference type="InterPro" id="IPR018163">
    <property type="entry name" value="Thr/Ala-tRNA-synth_IIc_edit"/>
</dbReference>
<dbReference type="SUPFAM" id="SSF101353">
    <property type="entry name" value="Putative anticodon-binding domain of alanyl-tRNA synthetase (AlaRS)"/>
    <property type="match status" value="1"/>
</dbReference>
<feature type="domain" description="Alanyl-transfer RNA synthetases family profile" evidence="12">
    <location>
        <begin position="3"/>
        <end position="712"/>
    </location>
</feature>
<evidence type="ECO:0000259" key="12">
    <source>
        <dbReference type="PROSITE" id="PS50860"/>
    </source>
</evidence>
<evidence type="ECO:0000256" key="4">
    <source>
        <dbReference type="ARBA" id="ARBA00022723"/>
    </source>
</evidence>
<dbReference type="InterPro" id="IPR045864">
    <property type="entry name" value="aa-tRNA-synth_II/BPL/LPL"/>
</dbReference>
<dbReference type="InterPro" id="IPR023033">
    <property type="entry name" value="Ala_tRNA_ligase_euk/bac"/>
</dbReference>
<keyword evidence="5 11" id="KW-0547">Nucleotide-binding</keyword>
<evidence type="ECO:0000256" key="10">
    <source>
        <dbReference type="ARBA" id="ARBA00023146"/>
    </source>
</evidence>
<evidence type="ECO:0000256" key="7">
    <source>
        <dbReference type="ARBA" id="ARBA00022840"/>
    </source>
</evidence>
<dbReference type="SUPFAM" id="SSF55186">
    <property type="entry name" value="ThrRS/AlaRS common domain"/>
    <property type="match status" value="1"/>
</dbReference>
<keyword evidence="3 11" id="KW-0436">Ligase</keyword>
<comment type="domain">
    <text evidence="11">Consists of three domains; the N-terminal catalytic domain, the editing domain and the C-terminal C-Ala domain. The editing domain removes incorrectly charged amino acids, while the C-Ala domain, along with tRNA(Ala), serves as a bridge to cooperatively bring together the editing and aminoacylation centers thus stimulating deacylation of misacylated tRNAs.</text>
</comment>
<keyword evidence="8 11" id="KW-0694">RNA-binding</keyword>
<dbReference type="EC" id="6.1.1.7" evidence="11"/>
<dbReference type="GO" id="GO:0002161">
    <property type="term" value="F:aminoacyl-tRNA deacylase activity"/>
    <property type="evidence" value="ECO:0007669"/>
    <property type="project" value="TreeGrafter"/>
</dbReference>
<keyword evidence="10 11" id="KW-0030">Aminoacyl-tRNA synthetase</keyword>
<dbReference type="InterPro" id="IPR018162">
    <property type="entry name" value="Ala-tRNA-ligase_IIc_anticod-bd"/>
</dbReference>
<dbReference type="HAMAP" id="MF_00036_B">
    <property type="entry name" value="Ala_tRNA_synth_B"/>
    <property type="match status" value="1"/>
</dbReference>
<reference evidence="13 14" key="1">
    <citation type="submission" date="2015-11" db="EMBL/GenBank/DDBJ databases">
        <title>Evidence for parallel genomic evolution in an endosymbiosis of termite gut flagellates.</title>
        <authorList>
            <person name="Zheng H."/>
        </authorList>
    </citation>
    <scope>NUCLEOTIDE SEQUENCE [LARGE SCALE GENOMIC DNA]</scope>
    <source>
        <strain evidence="13 14">CET450</strain>
    </source>
</reference>
<comment type="similarity">
    <text evidence="1 11">Belongs to the class-II aminoacyl-tRNA synthetase family.</text>
</comment>
<comment type="cofactor">
    <cofactor evidence="11">
        <name>Zn(2+)</name>
        <dbReference type="ChEBI" id="CHEBI:29105"/>
    </cofactor>
    <text evidence="11">Binds 1 zinc ion per subunit.</text>
</comment>
<dbReference type="GO" id="GO:0004813">
    <property type="term" value="F:alanine-tRNA ligase activity"/>
    <property type="evidence" value="ECO:0007669"/>
    <property type="project" value="UniProtKB-UniRule"/>
</dbReference>
<dbReference type="FunFam" id="3.30.54.20:FF:000001">
    <property type="entry name" value="Alanine--tRNA ligase"/>
    <property type="match status" value="1"/>
</dbReference>
<evidence type="ECO:0000313" key="13">
    <source>
        <dbReference type="EMBL" id="OEG70400.1"/>
    </source>
</evidence>
<dbReference type="GO" id="GO:0005829">
    <property type="term" value="C:cytosol"/>
    <property type="evidence" value="ECO:0007669"/>
    <property type="project" value="TreeGrafter"/>
</dbReference>
<gene>
    <name evidence="11" type="primary">alaS</name>
    <name evidence="13" type="ORF">ATZ36_00980</name>
</gene>
<dbReference type="InterPro" id="IPR002318">
    <property type="entry name" value="Ala-tRNA-lgiase_IIc"/>
</dbReference>
<dbReference type="Gene3D" id="3.30.54.20">
    <property type="match status" value="1"/>
</dbReference>
<dbReference type="SUPFAM" id="SSF55681">
    <property type="entry name" value="Class II aaRS and biotin synthetases"/>
    <property type="match status" value="1"/>
</dbReference>
<dbReference type="AlphaFoldDB" id="A0A1E5IIS8"/>
<keyword evidence="4 11" id="KW-0479">Metal-binding</keyword>
<dbReference type="FunFam" id="3.30.980.10:FF:000004">
    <property type="entry name" value="Alanine--tRNA ligase, cytoplasmic"/>
    <property type="match status" value="1"/>
</dbReference>
<evidence type="ECO:0000256" key="1">
    <source>
        <dbReference type="ARBA" id="ARBA00008226"/>
    </source>
</evidence>
<evidence type="ECO:0000256" key="2">
    <source>
        <dbReference type="ARBA" id="ARBA00022555"/>
    </source>
</evidence>
<dbReference type="Pfam" id="PF02272">
    <property type="entry name" value="DHHA1"/>
    <property type="match status" value="1"/>
</dbReference>
<keyword evidence="14" id="KW-1185">Reference proteome</keyword>
<name>A0A1E5IIS8_ENDTX</name>
<dbReference type="PROSITE" id="PS50860">
    <property type="entry name" value="AA_TRNA_LIGASE_II_ALA"/>
    <property type="match status" value="1"/>
</dbReference>
<dbReference type="InterPro" id="IPR009000">
    <property type="entry name" value="Transl_B-barrel_sf"/>
</dbReference>
<evidence type="ECO:0000256" key="9">
    <source>
        <dbReference type="ARBA" id="ARBA00022917"/>
    </source>
</evidence>
<dbReference type="PANTHER" id="PTHR11777:SF9">
    <property type="entry name" value="ALANINE--TRNA LIGASE, CYTOPLASMIC"/>
    <property type="match status" value="1"/>
</dbReference>
<keyword evidence="11" id="KW-0963">Cytoplasm</keyword>
<evidence type="ECO:0000313" key="14">
    <source>
        <dbReference type="Proteomes" id="UP000095237"/>
    </source>
</evidence>
<keyword evidence="7 11" id="KW-0067">ATP-binding</keyword>
<dbReference type="SUPFAM" id="SSF50447">
    <property type="entry name" value="Translation proteins"/>
    <property type="match status" value="1"/>
</dbReference>
<evidence type="ECO:0000256" key="5">
    <source>
        <dbReference type="ARBA" id="ARBA00022741"/>
    </source>
</evidence>
<dbReference type="EMBL" id="LNVX01000344">
    <property type="protein sequence ID" value="OEG70400.1"/>
    <property type="molecule type" value="Genomic_DNA"/>
</dbReference>
<dbReference type="FunFam" id="3.10.310.40:FF:000001">
    <property type="entry name" value="Alanine--tRNA ligase"/>
    <property type="match status" value="1"/>
</dbReference>